<keyword evidence="7" id="KW-0966">Cell projection</keyword>
<evidence type="ECO:0000313" key="7">
    <source>
        <dbReference type="EMBL" id="MCZ0863882.1"/>
    </source>
</evidence>
<name>A0A9J6RHP1_9GAMM</name>
<keyword evidence="3 4" id="KW-0975">Bacterial flagellum</keyword>
<proteinExistence type="inferred from homology"/>
<dbReference type="GO" id="GO:0005576">
    <property type="term" value="C:extracellular region"/>
    <property type="evidence" value="ECO:0007669"/>
    <property type="project" value="UniProtKB-SubCell"/>
</dbReference>
<dbReference type="PANTHER" id="PTHR42792:SF2">
    <property type="entry name" value="FLAGELLIN"/>
    <property type="match status" value="1"/>
</dbReference>
<keyword evidence="8" id="KW-1185">Reference proteome</keyword>
<organism evidence="7 8">
    <name type="scientific">Dasania phycosphaerae</name>
    <dbReference type="NCBI Taxonomy" id="2950436"/>
    <lineage>
        <taxon>Bacteria</taxon>
        <taxon>Pseudomonadati</taxon>
        <taxon>Pseudomonadota</taxon>
        <taxon>Gammaproteobacteria</taxon>
        <taxon>Cellvibrionales</taxon>
        <taxon>Spongiibacteraceae</taxon>
        <taxon>Dasania</taxon>
    </lineage>
</organism>
<evidence type="ECO:0000256" key="3">
    <source>
        <dbReference type="ARBA" id="ARBA00023143"/>
    </source>
</evidence>
<dbReference type="Gene3D" id="1.20.1330.10">
    <property type="entry name" value="f41 fragment of flagellin, N-terminal domain"/>
    <property type="match status" value="1"/>
</dbReference>
<dbReference type="EMBL" id="JAPTGG010000001">
    <property type="protein sequence ID" value="MCZ0863882.1"/>
    <property type="molecule type" value="Genomic_DNA"/>
</dbReference>
<comment type="caution">
    <text evidence="7">The sequence shown here is derived from an EMBL/GenBank/DDBJ whole genome shotgun (WGS) entry which is preliminary data.</text>
</comment>
<feature type="domain" description="Flagellin N-terminal" evidence="5">
    <location>
        <begin position="12"/>
        <end position="142"/>
    </location>
</feature>
<keyword evidence="7" id="KW-0282">Flagellum</keyword>
<comment type="similarity">
    <text evidence="1 4">Belongs to the bacterial flagellin family.</text>
</comment>
<dbReference type="AlphaFoldDB" id="A0A9J6RHP1"/>
<dbReference type="PRINTS" id="PR00207">
    <property type="entry name" value="FLAGELLIN"/>
</dbReference>
<dbReference type="PANTHER" id="PTHR42792">
    <property type="entry name" value="FLAGELLIN"/>
    <property type="match status" value="1"/>
</dbReference>
<sequence length="271" mass="28262">MGLTIGEIASNESLLNQLQKNAKQEREGLQPLSSGKKINSAKDDAAGLIISQQLLTELNALDQTARNASDGISLVQVADGGLSSINDNLSRIRELSLQASNGTLGNSQRDAIQAEVGQLQEQISTVLDTTQFNDLKLLQSNATIELQVGGLASDKLSLQLPDLGASLTPAQAIDVSTGVGASNALAVIDTAIDAVNSFRGDLGAVSKRIESVISNNRNSAENTAAARSRINDTDFALATSEQLKQSLLKNSGNALQAQANASSQLVLSLLS</sequence>
<comment type="subcellular location">
    <subcellularLocation>
        <location evidence="4">Secreted</location>
    </subcellularLocation>
    <subcellularLocation>
        <location evidence="4">Bacterial flagellum</location>
    </subcellularLocation>
</comment>
<evidence type="ECO:0000259" key="5">
    <source>
        <dbReference type="Pfam" id="PF00669"/>
    </source>
</evidence>
<evidence type="ECO:0000256" key="1">
    <source>
        <dbReference type="ARBA" id="ARBA00005709"/>
    </source>
</evidence>
<dbReference type="GO" id="GO:0005198">
    <property type="term" value="F:structural molecule activity"/>
    <property type="evidence" value="ECO:0007669"/>
    <property type="project" value="UniProtKB-UniRule"/>
</dbReference>
<dbReference type="Proteomes" id="UP001069090">
    <property type="component" value="Unassembled WGS sequence"/>
</dbReference>
<keyword evidence="2 4" id="KW-0964">Secreted</keyword>
<feature type="domain" description="Flagellin C-terminal" evidence="6">
    <location>
        <begin position="186"/>
        <end position="270"/>
    </location>
</feature>
<dbReference type="RefSeq" id="WP_258330030.1">
    <property type="nucleotide sequence ID" value="NZ_JAPTGG010000001.1"/>
</dbReference>
<dbReference type="InterPro" id="IPR042187">
    <property type="entry name" value="Flagellin_C_sub2"/>
</dbReference>
<gene>
    <name evidence="7" type="ORF">O0V09_01640</name>
</gene>
<reference evidence="7 8" key="1">
    <citation type="submission" date="2022-12" db="EMBL/GenBank/DDBJ databases">
        <title>Dasania phycosphaerae sp. nov., isolated from particulate material of the south coast of Korea.</title>
        <authorList>
            <person name="Jiang Y."/>
        </authorList>
    </citation>
    <scope>NUCLEOTIDE SEQUENCE [LARGE SCALE GENOMIC DNA]</scope>
    <source>
        <strain evidence="7 8">GY-19</strain>
    </source>
</reference>
<accession>A0A9J6RHP1</accession>
<protein>
    <recommendedName>
        <fullName evidence="4">Flagellin</fullName>
    </recommendedName>
</protein>
<evidence type="ECO:0000256" key="2">
    <source>
        <dbReference type="ARBA" id="ARBA00022525"/>
    </source>
</evidence>
<dbReference type="InterPro" id="IPR001029">
    <property type="entry name" value="Flagellin_N"/>
</dbReference>
<dbReference type="InterPro" id="IPR046358">
    <property type="entry name" value="Flagellin_C"/>
</dbReference>
<evidence type="ECO:0000313" key="8">
    <source>
        <dbReference type="Proteomes" id="UP001069090"/>
    </source>
</evidence>
<dbReference type="Gene3D" id="6.10.10.10">
    <property type="entry name" value="Flagellar export chaperone, C-terminal domain"/>
    <property type="match status" value="1"/>
</dbReference>
<dbReference type="Pfam" id="PF00669">
    <property type="entry name" value="Flagellin_N"/>
    <property type="match status" value="1"/>
</dbReference>
<dbReference type="GO" id="GO:0009288">
    <property type="term" value="C:bacterial-type flagellum"/>
    <property type="evidence" value="ECO:0007669"/>
    <property type="project" value="UniProtKB-SubCell"/>
</dbReference>
<evidence type="ECO:0000259" key="6">
    <source>
        <dbReference type="Pfam" id="PF00700"/>
    </source>
</evidence>
<dbReference type="Pfam" id="PF00700">
    <property type="entry name" value="Flagellin_C"/>
    <property type="match status" value="1"/>
</dbReference>
<dbReference type="InterPro" id="IPR001492">
    <property type="entry name" value="Flagellin"/>
</dbReference>
<keyword evidence="7" id="KW-0969">Cilium</keyword>
<dbReference type="SUPFAM" id="SSF64518">
    <property type="entry name" value="Phase 1 flagellin"/>
    <property type="match status" value="1"/>
</dbReference>
<comment type="function">
    <text evidence="4">Flagellin is the subunit protein which polymerizes to form the filaments of bacterial flagella.</text>
</comment>
<evidence type="ECO:0000256" key="4">
    <source>
        <dbReference type="RuleBase" id="RU362073"/>
    </source>
</evidence>